<reference evidence="2 3" key="1">
    <citation type="submission" date="2018-04" db="EMBL/GenBank/DDBJ databases">
        <title>Sphingobacterium sp. M46 Genome.</title>
        <authorList>
            <person name="Cheng J."/>
            <person name="Li Y."/>
        </authorList>
    </citation>
    <scope>NUCLEOTIDE SEQUENCE [LARGE SCALE GENOMIC DNA]</scope>
    <source>
        <strain evidence="2 3">M46</strain>
    </source>
</reference>
<feature type="transmembrane region" description="Helical" evidence="1">
    <location>
        <begin position="78"/>
        <end position="96"/>
    </location>
</feature>
<sequence>MNTMIPSNRTLMVPTILKGVAGTICIFAILTVISYQNDQPVDGKLTIGFPWEFYSSGTGYNVESDEYASFENFEPPKLIGNVPFAVVMYILLRLLLRARFAKKRS</sequence>
<proteinExistence type="predicted"/>
<gene>
    <name evidence="2" type="ORF">DCO56_22790</name>
</gene>
<protein>
    <submittedName>
        <fullName evidence="2">Uncharacterized protein</fullName>
    </submittedName>
</protein>
<name>A0A363NNP5_9SPHI</name>
<dbReference type="RefSeq" id="WP_108636030.1">
    <property type="nucleotide sequence ID" value="NZ_QCXX01000007.1"/>
</dbReference>
<dbReference type="AlphaFoldDB" id="A0A363NNP5"/>
<evidence type="ECO:0000313" key="2">
    <source>
        <dbReference type="EMBL" id="PUV22383.1"/>
    </source>
</evidence>
<keyword evidence="1" id="KW-1133">Transmembrane helix</keyword>
<keyword evidence="1" id="KW-0812">Transmembrane</keyword>
<feature type="transmembrane region" description="Helical" evidence="1">
    <location>
        <begin position="12"/>
        <end position="35"/>
    </location>
</feature>
<dbReference type="OrthoDB" id="711170at2"/>
<dbReference type="Proteomes" id="UP000250831">
    <property type="component" value="Unassembled WGS sequence"/>
</dbReference>
<accession>A0A363NNP5</accession>
<dbReference type="EMBL" id="QCXX01000007">
    <property type="protein sequence ID" value="PUV22383.1"/>
    <property type="molecule type" value="Genomic_DNA"/>
</dbReference>
<organism evidence="2 3">
    <name type="scientific">Sphingobacterium athyrii</name>
    <dbReference type="NCBI Taxonomy" id="2152717"/>
    <lineage>
        <taxon>Bacteria</taxon>
        <taxon>Pseudomonadati</taxon>
        <taxon>Bacteroidota</taxon>
        <taxon>Sphingobacteriia</taxon>
        <taxon>Sphingobacteriales</taxon>
        <taxon>Sphingobacteriaceae</taxon>
        <taxon>Sphingobacterium</taxon>
    </lineage>
</organism>
<keyword evidence="1" id="KW-0472">Membrane</keyword>
<comment type="caution">
    <text evidence="2">The sequence shown here is derived from an EMBL/GenBank/DDBJ whole genome shotgun (WGS) entry which is preliminary data.</text>
</comment>
<evidence type="ECO:0000256" key="1">
    <source>
        <dbReference type="SAM" id="Phobius"/>
    </source>
</evidence>
<evidence type="ECO:0000313" key="3">
    <source>
        <dbReference type="Proteomes" id="UP000250831"/>
    </source>
</evidence>
<keyword evidence="3" id="KW-1185">Reference proteome</keyword>